<comment type="caution">
    <text evidence="1">The sequence shown here is derived from an EMBL/GenBank/DDBJ whole genome shotgun (WGS) entry which is preliminary data.</text>
</comment>
<evidence type="ECO:0000313" key="2">
    <source>
        <dbReference type="Proteomes" id="UP001060215"/>
    </source>
</evidence>
<accession>A0ACC0FX33</accession>
<keyword evidence="1" id="KW-0418">Kinase</keyword>
<name>A0ACC0FX33_9ERIC</name>
<keyword evidence="2" id="KW-1185">Reference proteome</keyword>
<dbReference type="EMBL" id="CM045769">
    <property type="protein sequence ID" value="KAI7993234.1"/>
    <property type="molecule type" value="Genomic_DNA"/>
</dbReference>
<gene>
    <name evidence="1" type="ORF">LOK49_LG11G00453</name>
</gene>
<dbReference type="Proteomes" id="UP001060215">
    <property type="component" value="Chromosome 12"/>
</dbReference>
<sequence length="850" mass="93884">MEITHLRSWFFGLFSLSVLSLLVLVHGRSTSMDAFVMQDLKKSLNPSDSLGWTDQDHCKWKYVTCSYDNRVTQIQIEYLNLTGFLPPSLANLTALQTLDLTANSLGGRLPSLAGLSSLQDLFLSYNMFSSIPSDFFLGMTSLEIVRLDYIPFSAQPIPDSIQSASSLKVFSATLSNFTGKIPDCFGVARLTTLYLASNNLEGGLPATFSGSSIEQLWLTGQNSIYKLNGSIAVIQNMTKLTELWLSYNNFSGQFPDFSRLTWLESFEMSDNSITGQVPTSLVNLPRLTNVRLMNNLLQGPTPKFNSSVTVDTENGSNSFCLLVPGVACDPRVNTLLLIAESVGYPTVFAKKWKGNDPCNNWLGISCVNQNITFVNFLNLGLAGTISPNFSSVISLEVLILANNNLTGTIPNELTTLPNLIKLDVSNNRLFGQIPSFKSNVVVETDGNPDLGKDGVAQPPTISVPPSKTSSRSGNRFLIEVIVGLVIGGVFVVLLVGILIYCLYCCERKHSSDFHVIEVGRLAISIHVLKSATNNFSKQNILGTGGFGTVYKGELYDGTKIAVKRMEPGLVNERVSDQFKSEIAVLSKFRHKHLVSLIGYCLDGNERLLVYEYMPQGNISRHLFRWNEEGLKALEWWERLAIALDVARGVEYLHGLGFIHRDLKPSNILLGDDMHAKVADFGFVRRVPDEKSSVLTKLAGTFGYLAPEYAVTGRVTVKIDVFSFGVILMQLITGKKAVVELETHQDECIGLVTWFRKMHMHEIAFHKAIDPVIDLDEETLASICIVADLAGHCCAKKPSQRPNICHAVNVLSSLVELWKPLNRHSEEGVGSSGELKLKDQCHTFQNELPQF</sequence>
<reference evidence="1 2" key="1">
    <citation type="journal article" date="2022" name="Plant J.">
        <title>Chromosome-level genome of Camellia lanceoleosa provides a valuable resource for understanding genome evolution and self-incompatibility.</title>
        <authorList>
            <person name="Gong W."/>
            <person name="Xiao S."/>
            <person name="Wang L."/>
            <person name="Liao Z."/>
            <person name="Chang Y."/>
            <person name="Mo W."/>
            <person name="Hu G."/>
            <person name="Li W."/>
            <person name="Zhao G."/>
            <person name="Zhu H."/>
            <person name="Hu X."/>
            <person name="Ji K."/>
            <person name="Xiang X."/>
            <person name="Song Q."/>
            <person name="Yuan D."/>
            <person name="Jin S."/>
            <person name="Zhang L."/>
        </authorList>
    </citation>
    <scope>NUCLEOTIDE SEQUENCE [LARGE SCALE GENOMIC DNA]</scope>
    <source>
        <strain evidence="1">SQ_2022a</strain>
    </source>
</reference>
<keyword evidence="1" id="KW-0808">Transferase</keyword>
<keyword evidence="1" id="KW-0675">Receptor</keyword>
<proteinExistence type="predicted"/>
<protein>
    <submittedName>
        <fullName evidence="1">Receptor protein kinase TMK1</fullName>
    </submittedName>
</protein>
<organism evidence="1 2">
    <name type="scientific">Camellia lanceoleosa</name>
    <dbReference type="NCBI Taxonomy" id="1840588"/>
    <lineage>
        <taxon>Eukaryota</taxon>
        <taxon>Viridiplantae</taxon>
        <taxon>Streptophyta</taxon>
        <taxon>Embryophyta</taxon>
        <taxon>Tracheophyta</taxon>
        <taxon>Spermatophyta</taxon>
        <taxon>Magnoliopsida</taxon>
        <taxon>eudicotyledons</taxon>
        <taxon>Gunneridae</taxon>
        <taxon>Pentapetalae</taxon>
        <taxon>asterids</taxon>
        <taxon>Ericales</taxon>
        <taxon>Theaceae</taxon>
        <taxon>Camellia</taxon>
    </lineage>
</organism>
<evidence type="ECO:0000313" key="1">
    <source>
        <dbReference type="EMBL" id="KAI7993234.1"/>
    </source>
</evidence>